<dbReference type="PANTHER" id="PTHR30532">
    <property type="entry name" value="IRON III DICITRATE-BINDING PERIPLASMIC PROTEIN"/>
    <property type="match status" value="1"/>
</dbReference>
<evidence type="ECO:0000256" key="2">
    <source>
        <dbReference type="ARBA" id="ARBA00008814"/>
    </source>
</evidence>
<keyword evidence="4 5" id="KW-0732">Signal</keyword>
<evidence type="ECO:0000256" key="3">
    <source>
        <dbReference type="ARBA" id="ARBA00022448"/>
    </source>
</evidence>
<feature type="chain" id="PRO_5038448654" evidence="5">
    <location>
        <begin position="23"/>
        <end position="340"/>
    </location>
</feature>
<keyword evidence="3" id="KW-0813">Transport</keyword>
<dbReference type="AlphaFoldDB" id="A0A1H3S4K3"/>
<keyword evidence="8" id="KW-1185">Reference proteome</keyword>
<sequence>MPRRLKLAALVASTVATALVLAGCAGGSSAESTSSAEADAGGPVTIEHAFGETTVPADPQRVVTLGWGSTDAAIALGTIPVAIPFDSYAGNSDGVLPWVADALDKAGVDTPTVLPESPDEPPYEAIAAADPDVILAVYSGITEEQYETLSQIAPTVAYPDQAWSTPWRDVVTTVGKALGKSAEAETVLADIDSQIAAAAAAHPEFKGKTIAAVVDSAGTFYVYKKEDPRVEFLLDLGFVNAPSVDELANGDSTFYYTLSYEQLDKLSSDVLVDYATTQDEADSFLTAPQTSVIPAVASGHVAQVVGTSNISAVSPPTALSLPWGLDSLVDALAAATAGTK</sequence>
<dbReference type="RefSeq" id="WP_092555736.1">
    <property type="nucleotide sequence ID" value="NZ_FNPZ01000003.1"/>
</dbReference>
<proteinExistence type="inferred from homology"/>
<organism evidence="7 8">
    <name type="scientific">Herbiconiux ginsengi</name>
    <dbReference type="NCBI Taxonomy" id="381665"/>
    <lineage>
        <taxon>Bacteria</taxon>
        <taxon>Bacillati</taxon>
        <taxon>Actinomycetota</taxon>
        <taxon>Actinomycetes</taxon>
        <taxon>Micrococcales</taxon>
        <taxon>Microbacteriaceae</taxon>
        <taxon>Herbiconiux</taxon>
    </lineage>
</organism>
<dbReference type="PANTHER" id="PTHR30532:SF24">
    <property type="entry name" value="FERRIC ENTEROBACTIN-BINDING PERIPLASMIC PROTEIN FEPB"/>
    <property type="match status" value="1"/>
</dbReference>
<dbReference type="PROSITE" id="PS51257">
    <property type="entry name" value="PROKAR_LIPOPROTEIN"/>
    <property type="match status" value="1"/>
</dbReference>
<comment type="subcellular location">
    <subcellularLocation>
        <location evidence="1">Cell envelope</location>
    </subcellularLocation>
</comment>
<feature type="signal peptide" evidence="5">
    <location>
        <begin position="1"/>
        <end position="22"/>
    </location>
</feature>
<feature type="domain" description="Fe/B12 periplasmic-binding" evidence="6">
    <location>
        <begin position="61"/>
        <end position="336"/>
    </location>
</feature>
<dbReference type="Proteomes" id="UP000198891">
    <property type="component" value="Unassembled WGS sequence"/>
</dbReference>
<protein>
    <submittedName>
        <fullName evidence="7">Iron complex transport system substrate-binding protein</fullName>
    </submittedName>
</protein>
<reference evidence="7 8" key="1">
    <citation type="submission" date="2016-10" db="EMBL/GenBank/DDBJ databases">
        <authorList>
            <person name="de Groot N.N."/>
        </authorList>
    </citation>
    <scope>NUCLEOTIDE SEQUENCE [LARGE SCALE GENOMIC DNA]</scope>
    <source>
        <strain evidence="7 8">CGMCC 4.3491</strain>
    </source>
</reference>
<name>A0A1H3S4K3_9MICO</name>
<evidence type="ECO:0000313" key="7">
    <source>
        <dbReference type="EMBL" id="SDZ32966.1"/>
    </source>
</evidence>
<comment type="similarity">
    <text evidence="2">Belongs to the bacterial solute-binding protein 8 family.</text>
</comment>
<dbReference type="EMBL" id="FNPZ01000003">
    <property type="protein sequence ID" value="SDZ32966.1"/>
    <property type="molecule type" value="Genomic_DNA"/>
</dbReference>
<dbReference type="OrthoDB" id="1846031at2"/>
<evidence type="ECO:0000313" key="8">
    <source>
        <dbReference type="Proteomes" id="UP000198891"/>
    </source>
</evidence>
<dbReference type="CDD" id="cd01146">
    <property type="entry name" value="FhuD"/>
    <property type="match status" value="1"/>
</dbReference>
<dbReference type="GO" id="GO:0030288">
    <property type="term" value="C:outer membrane-bounded periplasmic space"/>
    <property type="evidence" value="ECO:0007669"/>
    <property type="project" value="TreeGrafter"/>
</dbReference>
<evidence type="ECO:0000256" key="4">
    <source>
        <dbReference type="ARBA" id="ARBA00022729"/>
    </source>
</evidence>
<dbReference type="GO" id="GO:1901678">
    <property type="term" value="P:iron coordination entity transport"/>
    <property type="evidence" value="ECO:0007669"/>
    <property type="project" value="UniProtKB-ARBA"/>
</dbReference>
<dbReference type="STRING" id="381665.SAMN05216554_3310"/>
<dbReference type="InterPro" id="IPR002491">
    <property type="entry name" value="ABC_transptr_periplasmic_BD"/>
</dbReference>
<evidence type="ECO:0000256" key="5">
    <source>
        <dbReference type="SAM" id="SignalP"/>
    </source>
</evidence>
<gene>
    <name evidence="7" type="ORF">SAMN05216554_3310</name>
</gene>
<dbReference type="Pfam" id="PF01497">
    <property type="entry name" value="Peripla_BP_2"/>
    <property type="match status" value="1"/>
</dbReference>
<dbReference type="Gene3D" id="3.40.50.1980">
    <property type="entry name" value="Nitrogenase molybdenum iron protein domain"/>
    <property type="match status" value="2"/>
</dbReference>
<dbReference type="InterPro" id="IPR051313">
    <property type="entry name" value="Bact_iron-sidero_bind"/>
</dbReference>
<accession>A0A1H3S4K3</accession>
<evidence type="ECO:0000256" key="1">
    <source>
        <dbReference type="ARBA" id="ARBA00004196"/>
    </source>
</evidence>
<dbReference type="SUPFAM" id="SSF53807">
    <property type="entry name" value="Helical backbone' metal receptor"/>
    <property type="match status" value="1"/>
</dbReference>
<dbReference type="PROSITE" id="PS50983">
    <property type="entry name" value="FE_B12_PBP"/>
    <property type="match status" value="1"/>
</dbReference>
<evidence type="ECO:0000259" key="6">
    <source>
        <dbReference type="PROSITE" id="PS50983"/>
    </source>
</evidence>